<accession>A0ACD5YKF1</accession>
<name>A0ACD5YKF1_AVESA</name>
<keyword evidence="2" id="KW-1185">Reference proteome</keyword>
<evidence type="ECO:0000313" key="1">
    <source>
        <dbReference type="EnsemblPlants" id="AVESA.00010b.r2.5DG0993550.1.CDS"/>
    </source>
</evidence>
<dbReference type="EnsemblPlants" id="AVESA.00010b.r2.5DG0993550.1">
    <property type="protein sequence ID" value="AVESA.00010b.r2.5DG0993550.1.CDS"/>
    <property type="gene ID" value="AVESA.00010b.r2.5DG0993550"/>
</dbReference>
<dbReference type="Proteomes" id="UP001732700">
    <property type="component" value="Chromosome 5D"/>
</dbReference>
<reference evidence="1" key="2">
    <citation type="submission" date="2025-09" db="UniProtKB">
        <authorList>
            <consortium name="EnsemblPlants"/>
        </authorList>
    </citation>
    <scope>IDENTIFICATION</scope>
</reference>
<sequence length="479" mass="52826">MAETREAPSSPLHVVVFPWLAFGHIIPYLELSEQLAKRGHAVTFVSAPRNITRLRPIPENLSSRIRLVPLTLPRVEGLPDGAESTADVPPEKVELLKVAFDGLAVPFASFLAEACTGEKGVRGFGKKPDWVLVDFAHYWLPPIAEQHKVPCAFFSIFPAAFIAFAGPKTENDAAPRTTPEDLTAQPRWIPFPTPIAHRLHEAKGIIQAFRPNASGPSDIYRFWQTEQRCPLIILRSCREVEGPLCPLIADLFGKPVAPSGLLSPFDAALAAADRVVEGDKESASLMHWLNEQPARSVIYVALGSEAPLSPDDVHELALGLELAGVRFLWALRERSAPLLPDGFEERVAGRGVVRVGWVPQVRVLAHGAVSAFLTHAGWSSLMESFLFGHPLVMLPLFADQSLTARAMADRAVGLEVPRDEEDGSFGRDDVATTVRRVMAVDDEGKAFARNAKELQEVLWDRTKQEKYLDELVEHLLRVR</sequence>
<proteinExistence type="predicted"/>
<reference evidence="1" key="1">
    <citation type="submission" date="2021-05" db="EMBL/GenBank/DDBJ databases">
        <authorList>
            <person name="Scholz U."/>
            <person name="Mascher M."/>
            <person name="Fiebig A."/>
        </authorList>
    </citation>
    <scope>NUCLEOTIDE SEQUENCE [LARGE SCALE GENOMIC DNA]</scope>
</reference>
<protein>
    <submittedName>
        <fullName evidence="1">Uncharacterized protein</fullName>
    </submittedName>
</protein>
<evidence type="ECO:0000313" key="2">
    <source>
        <dbReference type="Proteomes" id="UP001732700"/>
    </source>
</evidence>
<organism evidence="1 2">
    <name type="scientific">Avena sativa</name>
    <name type="common">Oat</name>
    <dbReference type="NCBI Taxonomy" id="4498"/>
    <lineage>
        <taxon>Eukaryota</taxon>
        <taxon>Viridiplantae</taxon>
        <taxon>Streptophyta</taxon>
        <taxon>Embryophyta</taxon>
        <taxon>Tracheophyta</taxon>
        <taxon>Spermatophyta</taxon>
        <taxon>Magnoliopsida</taxon>
        <taxon>Liliopsida</taxon>
        <taxon>Poales</taxon>
        <taxon>Poaceae</taxon>
        <taxon>BOP clade</taxon>
        <taxon>Pooideae</taxon>
        <taxon>Poodae</taxon>
        <taxon>Poeae</taxon>
        <taxon>Poeae Chloroplast Group 1 (Aveneae type)</taxon>
        <taxon>Aveninae</taxon>
        <taxon>Avena</taxon>
    </lineage>
</organism>